<dbReference type="InterPro" id="IPR011990">
    <property type="entry name" value="TPR-like_helical_dom_sf"/>
</dbReference>
<gene>
    <name evidence="1" type="ORF">FHR83_002971</name>
</gene>
<dbReference type="PANTHER" id="PTHR19959">
    <property type="entry name" value="KINESIN LIGHT CHAIN"/>
    <property type="match status" value="1"/>
</dbReference>
<dbReference type="RefSeq" id="WP_183219895.1">
    <property type="nucleotide sequence ID" value="NZ_BMPW01000022.1"/>
</dbReference>
<accession>A0A7W5AFE7</accession>
<dbReference type="Gene3D" id="1.25.40.10">
    <property type="entry name" value="Tetratricopeptide repeat domain"/>
    <property type="match status" value="4"/>
</dbReference>
<dbReference type="EMBL" id="JACHXF010000005">
    <property type="protein sequence ID" value="MBB3095308.1"/>
    <property type="molecule type" value="Genomic_DNA"/>
</dbReference>
<dbReference type="PANTHER" id="PTHR19959:SF119">
    <property type="entry name" value="FUNGAL LIPASE-LIKE DOMAIN-CONTAINING PROTEIN"/>
    <property type="match status" value="1"/>
</dbReference>
<reference evidence="1 2" key="1">
    <citation type="submission" date="2020-08" db="EMBL/GenBank/DDBJ databases">
        <title>Genomic Encyclopedia of Type Strains, Phase III (KMG-III): the genomes of soil and plant-associated and newly described type strains.</title>
        <authorList>
            <person name="Whitman W."/>
        </authorList>
    </citation>
    <scope>NUCLEOTIDE SEQUENCE [LARGE SCALE GENOMIC DNA]</scope>
    <source>
        <strain evidence="1 2">CECT 3287</strain>
    </source>
</reference>
<organism evidence="1 2">
    <name type="scientific">Actinoplanes campanulatus</name>
    <dbReference type="NCBI Taxonomy" id="113559"/>
    <lineage>
        <taxon>Bacteria</taxon>
        <taxon>Bacillati</taxon>
        <taxon>Actinomycetota</taxon>
        <taxon>Actinomycetes</taxon>
        <taxon>Micromonosporales</taxon>
        <taxon>Micromonosporaceae</taxon>
        <taxon>Actinoplanes</taxon>
    </lineage>
</organism>
<dbReference type="SMART" id="SM00028">
    <property type="entry name" value="TPR"/>
    <property type="match status" value="7"/>
</dbReference>
<sequence>MGIRRLWRPAKHGGQSISGSVVFGDVVMVQGVRGDVTISLDRPPYRVAEATVRAVPLSAADARAQPSRMLLARHRIVPFTGRDGMLSDLAEWLAGEAPLAVRLIHAPGGQGKTRLAGEVADRCVTDGWTVWRVLHTPTPLPGSRVDLPGGPVLAVVDYADRWPPSALLTLITQLQQLSAATSPVVRVLLLARSAGYWWPALADRVESDLTVPSADLALPSLSADRVTLYTAAAARFAAVLGPGDTVRPPGPGDDRLAADDDAVWPLPPGLGDDRFGQVLAVHMAALAAVDARRHGDDTPAGPEAVSAYLLRREAAHWHHLHARAENPLVTPPKVMHRTVWTATLTGALARPDAREALRQAGLDGGDRLIDDHRACYPSADSRTVLEPLHPDRLGEDLIALSVPGHDRGGGLTDDWTLTAAPLLTGAREEAGPGEGAPWSGAALTVLVETSRRWPHVATELLYPLIRQRPELAIEAGGATLTRLAGIPGIDPAVLEPIEDLLPPHRHIDLDVAAAAISTILTERRLAANADPVARARLLSAHAMMLSNAGQRDASLRAAKAAAAMFRRLDATQPGRYRPELVDALVSVMSALMDLSRFAQALRVAEEAITLQRRLAEDGAVENRTKLAIVLNNLAVVLAQRGQDGREAAEEAVSIYRDLVVGGAVELRPALANCLTSLSLALLRMGSRVAALTAVGEAVAIQRRLVGADPAVYLPDLAASLINQGTLYATTGRRDEALLVTEEAVDLYRRLVRANPDAFEPDLALALSNATSWFAELGRLEKAMVFGADAVQLLRRLALTDPVAFQQNLAMSLTNVGMTLVRLGRAGEALPSLVESGELFRRLAEAEPLAHLPNLSNALSHLSLALGDEGRFAEALAAAEEGIGIDRRLAAANPEAYEHLLARSLINLTLARHNAGALIEALEPGEEAVTLLRRLSAGNPAAHLPHLALSLNNLGMYLWKAGRTEEALPLGEEAVRLRRHQATADPDAHLPDLAMSLINVGNYLAELGRLDEALAVSEECLRLYRRLSGMNPAAYQFRLAATLTNRGVLFIRAGRVPEALAVTEESTVLWRRLAAVNPAVHLADLADSLINLALWQALSVPGPDTLPTVEEAVGILRDVAVANPVLYRARLARALGVHARASLRTGAPLRPALASAEESVRLFTESARDLPEVYTEDVAISERVLGEVRERLAEGR</sequence>
<proteinExistence type="predicted"/>
<dbReference type="AlphaFoldDB" id="A0A7W5AFE7"/>
<name>A0A7W5AFE7_9ACTN</name>
<keyword evidence="2" id="KW-1185">Reference proteome</keyword>
<dbReference type="SUPFAM" id="SSF48452">
    <property type="entry name" value="TPR-like"/>
    <property type="match status" value="3"/>
</dbReference>
<evidence type="ECO:0000313" key="1">
    <source>
        <dbReference type="EMBL" id="MBB3095308.1"/>
    </source>
</evidence>
<dbReference type="SUPFAM" id="SSF52540">
    <property type="entry name" value="P-loop containing nucleoside triphosphate hydrolases"/>
    <property type="match status" value="1"/>
</dbReference>
<dbReference type="InterPro" id="IPR027417">
    <property type="entry name" value="P-loop_NTPase"/>
</dbReference>
<comment type="caution">
    <text evidence="1">The sequence shown here is derived from an EMBL/GenBank/DDBJ whole genome shotgun (WGS) entry which is preliminary data.</text>
</comment>
<protein>
    <submittedName>
        <fullName evidence="1">Tetratricopeptide (TPR) repeat protein</fullName>
    </submittedName>
</protein>
<dbReference type="InterPro" id="IPR019734">
    <property type="entry name" value="TPR_rpt"/>
</dbReference>
<dbReference type="Proteomes" id="UP000590749">
    <property type="component" value="Unassembled WGS sequence"/>
</dbReference>
<dbReference type="Pfam" id="PF13374">
    <property type="entry name" value="TPR_10"/>
    <property type="match status" value="3"/>
</dbReference>
<evidence type="ECO:0000313" key="2">
    <source>
        <dbReference type="Proteomes" id="UP000590749"/>
    </source>
</evidence>